<evidence type="ECO:0000256" key="6">
    <source>
        <dbReference type="ARBA" id="ARBA00023033"/>
    </source>
</evidence>
<dbReference type="GO" id="GO:0004497">
    <property type="term" value="F:monooxygenase activity"/>
    <property type="evidence" value="ECO:0007669"/>
    <property type="project" value="UniProtKB-KW"/>
</dbReference>
<evidence type="ECO:0000256" key="3">
    <source>
        <dbReference type="ARBA" id="ARBA00022723"/>
    </source>
</evidence>
<evidence type="ECO:0000256" key="2">
    <source>
        <dbReference type="ARBA" id="ARBA00010617"/>
    </source>
</evidence>
<sequence length="219" mass="25060">MQNHFPQDNEVTFQCLADFLLPSTSGTAVQLSMLLERLLLNPAVVKRMQQEIDEVVDSDRLPTLNDRVNLPYTEATLRECLRIDTLIPSGVVHRAQQNVNFGEYNIPANTLLLFNLDSMNNQIDVWNDPYTFRPDRFLDETGSLVLSKDRSISFSAGKRECPGQTYTRNTMFLIVATLMQRFNLSQTGSDPLPDISRRRTGLVYGPDDFWIQFVPRQTI</sequence>
<accession>A0A182SXB6</accession>
<dbReference type="GO" id="GO:0016705">
    <property type="term" value="F:oxidoreductase activity, acting on paired donors, with incorporation or reduction of molecular oxygen"/>
    <property type="evidence" value="ECO:0007669"/>
    <property type="project" value="InterPro"/>
</dbReference>
<dbReference type="InterPro" id="IPR002401">
    <property type="entry name" value="Cyt_P450_E_grp-I"/>
</dbReference>
<keyword evidence="6 8" id="KW-0503">Monooxygenase</keyword>
<dbReference type="Gene3D" id="1.10.630.10">
    <property type="entry name" value="Cytochrome P450"/>
    <property type="match status" value="1"/>
</dbReference>
<comment type="cofactor">
    <cofactor evidence="1 7">
        <name>heme</name>
        <dbReference type="ChEBI" id="CHEBI:30413"/>
    </cofactor>
</comment>
<feature type="binding site" description="axial binding residue" evidence="7">
    <location>
        <position position="161"/>
    </location>
    <ligand>
        <name>heme</name>
        <dbReference type="ChEBI" id="CHEBI:30413"/>
    </ligand>
    <ligandPart>
        <name>Fe</name>
        <dbReference type="ChEBI" id="CHEBI:18248"/>
    </ligandPart>
</feature>
<evidence type="ECO:0000256" key="8">
    <source>
        <dbReference type="RuleBase" id="RU000461"/>
    </source>
</evidence>
<evidence type="ECO:0000313" key="10">
    <source>
        <dbReference type="Proteomes" id="UP000075901"/>
    </source>
</evidence>
<proteinExistence type="inferred from homology"/>
<evidence type="ECO:0000256" key="4">
    <source>
        <dbReference type="ARBA" id="ARBA00023002"/>
    </source>
</evidence>
<dbReference type="PROSITE" id="PS00086">
    <property type="entry name" value="CYTOCHROME_P450"/>
    <property type="match status" value="1"/>
</dbReference>
<organism evidence="9 10">
    <name type="scientific">Anopheles maculatus</name>
    <dbReference type="NCBI Taxonomy" id="74869"/>
    <lineage>
        <taxon>Eukaryota</taxon>
        <taxon>Metazoa</taxon>
        <taxon>Ecdysozoa</taxon>
        <taxon>Arthropoda</taxon>
        <taxon>Hexapoda</taxon>
        <taxon>Insecta</taxon>
        <taxon>Pterygota</taxon>
        <taxon>Neoptera</taxon>
        <taxon>Endopterygota</taxon>
        <taxon>Diptera</taxon>
        <taxon>Nematocera</taxon>
        <taxon>Culicoidea</taxon>
        <taxon>Culicidae</taxon>
        <taxon>Anophelinae</taxon>
        <taxon>Anopheles</taxon>
        <taxon>Anopheles maculatus group</taxon>
    </lineage>
</organism>
<dbReference type="GO" id="GO:0005506">
    <property type="term" value="F:iron ion binding"/>
    <property type="evidence" value="ECO:0007669"/>
    <property type="project" value="InterPro"/>
</dbReference>
<evidence type="ECO:0000313" key="9">
    <source>
        <dbReference type="EnsemblMetazoa" id="AMAM015320-PA"/>
    </source>
</evidence>
<keyword evidence="3 7" id="KW-0479">Metal-binding</keyword>
<dbReference type="PANTHER" id="PTHR24303:SF38">
    <property type="entry name" value="CYTOCHROME P450 304A1-RELATED"/>
    <property type="match status" value="1"/>
</dbReference>
<dbReference type="GO" id="GO:0020037">
    <property type="term" value="F:heme binding"/>
    <property type="evidence" value="ECO:0007669"/>
    <property type="project" value="InterPro"/>
</dbReference>
<reference evidence="9" key="2">
    <citation type="submission" date="2020-05" db="UniProtKB">
        <authorList>
            <consortium name="EnsemblMetazoa"/>
        </authorList>
    </citation>
    <scope>IDENTIFICATION</scope>
    <source>
        <strain evidence="9">maculatus3</strain>
    </source>
</reference>
<dbReference type="SUPFAM" id="SSF48264">
    <property type="entry name" value="Cytochrome P450"/>
    <property type="match status" value="1"/>
</dbReference>
<protein>
    <submittedName>
        <fullName evidence="9">Uncharacterized protein</fullName>
    </submittedName>
</protein>
<dbReference type="PRINTS" id="PR00463">
    <property type="entry name" value="EP450I"/>
</dbReference>
<dbReference type="Proteomes" id="UP000075901">
    <property type="component" value="Unassembled WGS sequence"/>
</dbReference>
<dbReference type="InterPro" id="IPR001128">
    <property type="entry name" value="Cyt_P450"/>
</dbReference>
<name>A0A182SXB6_9DIPT</name>
<evidence type="ECO:0000256" key="1">
    <source>
        <dbReference type="ARBA" id="ARBA00001971"/>
    </source>
</evidence>
<evidence type="ECO:0000256" key="7">
    <source>
        <dbReference type="PIRSR" id="PIRSR602401-1"/>
    </source>
</evidence>
<reference evidence="10" key="1">
    <citation type="submission" date="2013-09" db="EMBL/GenBank/DDBJ databases">
        <title>The Genome Sequence of Anopheles maculatus species B.</title>
        <authorList>
            <consortium name="The Broad Institute Genomics Platform"/>
            <person name="Neafsey D.E."/>
            <person name="Besansky N."/>
            <person name="Howell P."/>
            <person name="Walton C."/>
            <person name="Young S.K."/>
            <person name="Zeng Q."/>
            <person name="Gargeya S."/>
            <person name="Fitzgerald M."/>
            <person name="Haas B."/>
            <person name="Abouelleil A."/>
            <person name="Allen A.W."/>
            <person name="Alvarado L."/>
            <person name="Arachchi H.M."/>
            <person name="Berlin A.M."/>
            <person name="Chapman S.B."/>
            <person name="Gainer-Dewar J."/>
            <person name="Goldberg J."/>
            <person name="Griggs A."/>
            <person name="Gujja S."/>
            <person name="Hansen M."/>
            <person name="Howarth C."/>
            <person name="Imamovic A."/>
            <person name="Ireland A."/>
            <person name="Larimer J."/>
            <person name="McCowan C."/>
            <person name="Murphy C."/>
            <person name="Pearson M."/>
            <person name="Poon T.W."/>
            <person name="Priest M."/>
            <person name="Roberts A."/>
            <person name="Saif S."/>
            <person name="Shea T."/>
            <person name="Sisk P."/>
            <person name="Sykes S."/>
            <person name="Wortman J."/>
            <person name="Nusbaum C."/>
            <person name="Birren B."/>
        </authorList>
    </citation>
    <scope>NUCLEOTIDE SEQUENCE [LARGE SCALE GENOMIC DNA]</scope>
    <source>
        <strain evidence="10">maculatus3</strain>
    </source>
</reference>
<dbReference type="PRINTS" id="PR00385">
    <property type="entry name" value="P450"/>
</dbReference>
<keyword evidence="4 8" id="KW-0560">Oxidoreductase</keyword>
<dbReference type="Pfam" id="PF00067">
    <property type="entry name" value="p450"/>
    <property type="match status" value="1"/>
</dbReference>
<keyword evidence="5 7" id="KW-0408">Iron</keyword>
<comment type="similarity">
    <text evidence="2 8">Belongs to the cytochrome P450 family.</text>
</comment>
<dbReference type="PANTHER" id="PTHR24303">
    <property type="entry name" value="HEME-BINDING MONOOXYGENASE FAMILY"/>
    <property type="match status" value="1"/>
</dbReference>
<evidence type="ECO:0000256" key="5">
    <source>
        <dbReference type="ARBA" id="ARBA00023004"/>
    </source>
</evidence>
<dbReference type="VEuPathDB" id="VectorBase:AMAM015320"/>
<dbReference type="InterPro" id="IPR017972">
    <property type="entry name" value="Cyt_P450_CS"/>
</dbReference>
<dbReference type="EnsemblMetazoa" id="AMAM015320-RA">
    <property type="protein sequence ID" value="AMAM015320-PA"/>
    <property type="gene ID" value="AMAM015320"/>
</dbReference>
<keyword evidence="7 8" id="KW-0349">Heme</keyword>
<dbReference type="AlphaFoldDB" id="A0A182SXB6"/>
<dbReference type="InterPro" id="IPR036396">
    <property type="entry name" value="Cyt_P450_sf"/>
</dbReference>
<keyword evidence="10" id="KW-1185">Reference proteome</keyword>